<feature type="transmembrane region" description="Helical" evidence="1">
    <location>
        <begin position="100"/>
        <end position="122"/>
    </location>
</feature>
<dbReference type="AlphaFoldDB" id="A0A1I8BM49"/>
<dbReference type="Proteomes" id="UP000095281">
    <property type="component" value="Unplaced"/>
</dbReference>
<sequence length="140" mass="15990">MLNEMNGNKNENLNKNEENKENDFLKVYEEISSELNEIIKSFKNNFGKEKAKVDWFNVKSCFGSKMESSSMANPMQLIRKKRYYSGGYKSFADYNMVDKVVFFIVYIIGGGFILVLGSNVALLRILAFFGDDGDIHCPVP</sequence>
<name>A0A1I8BM49_MELHA</name>
<reference evidence="3" key="1">
    <citation type="submission" date="2016-11" db="UniProtKB">
        <authorList>
            <consortium name="WormBaseParasite"/>
        </authorList>
    </citation>
    <scope>IDENTIFICATION</scope>
</reference>
<organism evidence="2 3">
    <name type="scientific">Meloidogyne hapla</name>
    <name type="common">Root-knot nematode worm</name>
    <dbReference type="NCBI Taxonomy" id="6305"/>
    <lineage>
        <taxon>Eukaryota</taxon>
        <taxon>Metazoa</taxon>
        <taxon>Ecdysozoa</taxon>
        <taxon>Nematoda</taxon>
        <taxon>Chromadorea</taxon>
        <taxon>Rhabditida</taxon>
        <taxon>Tylenchina</taxon>
        <taxon>Tylenchomorpha</taxon>
        <taxon>Tylenchoidea</taxon>
        <taxon>Meloidogynidae</taxon>
        <taxon>Meloidogyninae</taxon>
        <taxon>Meloidogyne</taxon>
    </lineage>
</organism>
<evidence type="ECO:0000313" key="3">
    <source>
        <dbReference type="WBParaSite" id="MhA1_Contig3077.frz3.gene3"/>
    </source>
</evidence>
<protein>
    <submittedName>
        <fullName evidence="3">Ion_trans_2 domain-containing protein</fullName>
    </submittedName>
</protein>
<evidence type="ECO:0000256" key="1">
    <source>
        <dbReference type="SAM" id="Phobius"/>
    </source>
</evidence>
<evidence type="ECO:0000313" key="2">
    <source>
        <dbReference type="Proteomes" id="UP000095281"/>
    </source>
</evidence>
<dbReference type="WBParaSite" id="MhA1_Contig3077.frz3.gene3">
    <property type="protein sequence ID" value="MhA1_Contig3077.frz3.gene3"/>
    <property type="gene ID" value="MhA1_Contig3077.frz3.gene3"/>
</dbReference>
<keyword evidence="1" id="KW-0472">Membrane</keyword>
<accession>A0A1I8BM49</accession>
<keyword evidence="1" id="KW-0812">Transmembrane</keyword>
<keyword evidence="2" id="KW-1185">Reference proteome</keyword>
<keyword evidence="1" id="KW-1133">Transmembrane helix</keyword>
<proteinExistence type="predicted"/>